<feature type="region of interest" description="Disordered" evidence="1">
    <location>
        <begin position="121"/>
        <end position="278"/>
    </location>
</feature>
<sequence length="471" mass="52174">MDQSEDDAAAAFLQFNALLNLGGALDFDIQDDINDQDSDYGPAALDLIDFGGNLDALNVDADVNNNLPMESQMSRSISFSASIDESVLDVPLRTPAPGELSLSIEQDDIPQTSADVPAVEHPPAPMPIFKIRHGTDPRSNAKRVQIMEDHDTPKRKKEDVVHRMTRRSSSRSDARPATEAPRRRPTRSKALSSPPVVGRRRPTRSKAPHPKPVAARPASKAPHQIHRPASKAPRQVPRPASKAPRQVPRPASKSPRPASKAPRPRSGLMVPRRAPERTFAPSVAIRSQPIDPMAISLQTPAPGNLESVAPDTPFAPFFAHWELLTPANSGDDTTEHVDHLDQTMNCPAFDDPQDSGDDFEWCAESIRRLVKPTKGGQSYYDVQWEGSWIKAQYVAADVHTKKEDQRWKRAKKLKKGKRHAQKSLAAKLEDPRLRSWPSPESTSGWRTKCTTKNSINNLPLLYINLLKILSF</sequence>
<accession>A0A4U5N428</accession>
<feature type="compositionally biased region" description="Basic and acidic residues" evidence="1">
    <location>
        <begin position="170"/>
        <end position="182"/>
    </location>
</feature>
<evidence type="ECO:0000256" key="1">
    <source>
        <dbReference type="SAM" id="MobiDB-lite"/>
    </source>
</evidence>
<feature type="region of interest" description="Disordered" evidence="1">
    <location>
        <begin position="412"/>
        <end position="445"/>
    </location>
</feature>
<feature type="compositionally biased region" description="Low complexity" evidence="1">
    <location>
        <begin position="248"/>
        <end position="266"/>
    </location>
</feature>
<protein>
    <submittedName>
        <fullName evidence="2">Uncharacterized protein</fullName>
    </submittedName>
</protein>
<dbReference type="EMBL" id="AZBU02000005">
    <property type="protein sequence ID" value="TKR77070.1"/>
    <property type="molecule type" value="Genomic_DNA"/>
</dbReference>
<dbReference type="Proteomes" id="UP000298663">
    <property type="component" value="Unassembled WGS sequence"/>
</dbReference>
<proteinExistence type="predicted"/>
<evidence type="ECO:0000313" key="2">
    <source>
        <dbReference type="EMBL" id="TKR77070.1"/>
    </source>
</evidence>
<feature type="compositionally biased region" description="Basic residues" evidence="1">
    <location>
        <begin position="412"/>
        <end position="421"/>
    </location>
</feature>
<dbReference type="AlphaFoldDB" id="A0A4U5N428"/>
<organism evidence="2 3">
    <name type="scientific">Steinernema carpocapsae</name>
    <name type="common">Entomopathogenic nematode</name>
    <dbReference type="NCBI Taxonomy" id="34508"/>
    <lineage>
        <taxon>Eukaryota</taxon>
        <taxon>Metazoa</taxon>
        <taxon>Ecdysozoa</taxon>
        <taxon>Nematoda</taxon>
        <taxon>Chromadorea</taxon>
        <taxon>Rhabditida</taxon>
        <taxon>Tylenchina</taxon>
        <taxon>Panagrolaimomorpha</taxon>
        <taxon>Strongyloidoidea</taxon>
        <taxon>Steinernematidae</taxon>
        <taxon>Steinernema</taxon>
    </lineage>
</organism>
<name>A0A4U5N428_STECR</name>
<keyword evidence="3" id="KW-1185">Reference proteome</keyword>
<reference evidence="2 3" key="1">
    <citation type="journal article" date="2015" name="Genome Biol.">
        <title>Comparative genomics of Steinernema reveals deeply conserved gene regulatory networks.</title>
        <authorList>
            <person name="Dillman A.R."/>
            <person name="Macchietto M."/>
            <person name="Porter C.F."/>
            <person name="Rogers A."/>
            <person name="Williams B."/>
            <person name="Antoshechkin I."/>
            <person name="Lee M.M."/>
            <person name="Goodwin Z."/>
            <person name="Lu X."/>
            <person name="Lewis E.E."/>
            <person name="Goodrich-Blair H."/>
            <person name="Stock S.P."/>
            <person name="Adams B.J."/>
            <person name="Sternberg P.W."/>
            <person name="Mortazavi A."/>
        </authorList>
    </citation>
    <scope>NUCLEOTIDE SEQUENCE [LARGE SCALE GENOMIC DNA]</scope>
    <source>
        <strain evidence="2 3">ALL</strain>
    </source>
</reference>
<feature type="compositionally biased region" description="Basic residues" evidence="1">
    <location>
        <begin position="198"/>
        <end position="209"/>
    </location>
</feature>
<comment type="caution">
    <text evidence="2">The sequence shown here is derived from an EMBL/GenBank/DDBJ whole genome shotgun (WGS) entry which is preliminary data.</text>
</comment>
<reference evidence="2 3" key="2">
    <citation type="journal article" date="2019" name="G3 (Bethesda)">
        <title>Hybrid Assembly of the Genome of the Entomopathogenic Nematode Steinernema carpocapsae Identifies the X-Chromosome.</title>
        <authorList>
            <person name="Serra L."/>
            <person name="Macchietto M."/>
            <person name="Macias-Munoz A."/>
            <person name="McGill C.J."/>
            <person name="Rodriguez I.M."/>
            <person name="Rodriguez B."/>
            <person name="Murad R."/>
            <person name="Mortazavi A."/>
        </authorList>
    </citation>
    <scope>NUCLEOTIDE SEQUENCE [LARGE SCALE GENOMIC DNA]</scope>
    <source>
        <strain evidence="2 3">ALL</strain>
    </source>
</reference>
<evidence type="ECO:0000313" key="3">
    <source>
        <dbReference type="Proteomes" id="UP000298663"/>
    </source>
</evidence>
<feature type="compositionally biased region" description="Basic and acidic residues" evidence="1">
    <location>
        <begin position="145"/>
        <end position="162"/>
    </location>
</feature>
<gene>
    <name evidence="2" type="ORF">L596_018111</name>
</gene>